<reference evidence="1 2" key="2">
    <citation type="submission" date="2009-01" db="EMBL/GenBank/DDBJ databases">
        <title>Draft genome sequence of Bacteroides cellulosilyticus (DSM 14838).</title>
        <authorList>
            <person name="Sudarsanam P."/>
            <person name="Ley R."/>
            <person name="Guruge J."/>
            <person name="Turnbaugh P.J."/>
            <person name="Mahowald M."/>
            <person name="Liep D."/>
            <person name="Gordon J."/>
        </authorList>
    </citation>
    <scope>NUCLEOTIDE SEQUENCE [LARGE SCALE GENOMIC DNA]</scope>
    <source>
        <strain evidence="1 2">DSM 14838</strain>
    </source>
</reference>
<gene>
    <name evidence="1" type="ORF">BACCELL_00964</name>
</gene>
<protein>
    <submittedName>
        <fullName evidence="1">Uncharacterized protein</fullName>
    </submittedName>
</protein>
<sequence length="48" mass="5874">MQKQMNTHEARWRVLKSRFRDDFTKIEYDFHTSGKDSRLHLSLKYGNT</sequence>
<evidence type="ECO:0000313" key="1">
    <source>
        <dbReference type="EMBL" id="EEF91375.1"/>
    </source>
</evidence>
<dbReference type="Proteomes" id="UP000003711">
    <property type="component" value="Unassembled WGS sequence"/>
</dbReference>
<proteinExistence type="predicted"/>
<organism evidence="1 2">
    <name type="scientific">Bacteroides cellulosilyticus DSM 14838</name>
    <dbReference type="NCBI Taxonomy" id="537012"/>
    <lineage>
        <taxon>Bacteria</taxon>
        <taxon>Pseudomonadati</taxon>
        <taxon>Bacteroidota</taxon>
        <taxon>Bacteroidia</taxon>
        <taxon>Bacteroidales</taxon>
        <taxon>Bacteroidaceae</taxon>
        <taxon>Bacteroides</taxon>
    </lineage>
</organism>
<dbReference type="HOGENOM" id="CLU_3149232_0_0_10"/>
<dbReference type="AlphaFoldDB" id="E2N9L8"/>
<dbReference type="EMBL" id="ACCH01000091">
    <property type="protein sequence ID" value="EEF91375.1"/>
    <property type="molecule type" value="Genomic_DNA"/>
</dbReference>
<name>E2N9L8_9BACE</name>
<accession>E2N9L8</accession>
<evidence type="ECO:0000313" key="2">
    <source>
        <dbReference type="Proteomes" id="UP000003711"/>
    </source>
</evidence>
<reference evidence="1 2" key="1">
    <citation type="submission" date="2008-12" db="EMBL/GenBank/DDBJ databases">
        <authorList>
            <person name="Fulton L."/>
            <person name="Clifton S."/>
            <person name="Fulton B."/>
            <person name="Xu J."/>
            <person name="Minx P."/>
            <person name="Pepin K.H."/>
            <person name="Johnson M."/>
            <person name="Bhonagiri V."/>
            <person name="Nash W.E."/>
            <person name="Mardis E.R."/>
            <person name="Wilson R.K."/>
        </authorList>
    </citation>
    <scope>NUCLEOTIDE SEQUENCE [LARGE SCALE GENOMIC DNA]</scope>
    <source>
        <strain evidence="1 2">DSM 14838</strain>
    </source>
</reference>
<comment type="caution">
    <text evidence="1">The sequence shown here is derived from an EMBL/GenBank/DDBJ whole genome shotgun (WGS) entry which is preliminary data.</text>
</comment>